<reference evidence="3 4" key="1">
    <citation type="submission" date="2021-08" db="EMBL/GenBank/DDBJ databases">
        <title>Whole genome sequence of novel Actinomyces species strain MAS-1.</title>
        <authorList>
            <person name="Saito M."/>
            <person name="Kuwahara N."/>
            <person name="Takizawa T."/>
            <person name="Gotouda H."/>
            <person name="Ochiai T."/>
        </authorList>
    </citation>
    <scope>NUCLEOTIDE SEQUENCE [LARGE SCALE GENOMIC DNA]</scope>
    <source>
        <strain evidence="3 4">MAS-1</strain>
    </source>
</reference>
<protein>
    <submittedName>
        <fullName evidence="3">Uncharacterized protein</fullName>
    </submittedName>
</protein>
<sequence>MTSQHDWNSSAPQPGPSGGSYGTAPQDPGVPGTGGARGSGKDGDVHTYLYYPAFAFAVVLGGILALVLYVWIGNSTTGTTRIPVILLAAPALILVAAVRLGDSHVARRYPNLVPASKRAAVSPVQSPSQPWQAPAQVGGPQGGAAQHPYGSPGAYAPQAGYGHSSQPGAGAPAPMTPGHGQVGHQGQSRMPSQAPYGSMPSPPAGQQM</sequence>
<evidence type="ECO:0000313" key="4">
    <source>
        <dbReference type="Proteomes" id="UP000824496"/>
    </source>
</evidence>
<feature type="compositionally biased region" description="Low complexity" evidence="1">
    <location>
        <begin position="167"/>
        <end position="179"/>
    </location>
</feature>
<accession>A0ABM7UBX2</accession>
<feature type="transmembrane region" description="Helical" evidence="2">
    <location>
        <begin position="84"/>
        <end position="101"/>
    </location>
</feature>
<evidence type="ECO:0000256" key="2">
    <source>
        <dbReference type="SAM" id="Phobius"/>
    </source>
</evidence>
<dbReference type="EMBL" id="AP025017">
    <property type="protein sequence ID" value="BDA64767.1"/>
    <property type="molecule type" value="Genomic_DNA"/>
</dbReference>
<feature type="compositionally biased region" description="Low complexity" evidence="1">
    <location>
        <begin position="119"/>
        <end position="148"/>
    </location>
</feature>
<keyword evidence="2" id="KW-1133">Transmembrane helix</keyword>
<feature type="region of interest" description="Disordered" evidence="1">
    <location>
        <begin position="116"/>
        <end position="208"/>
    </location>
</feature>
<feature type="transmembrane region" description="Helical" evidence="2">
    <location>
        <begin position="49"/>
        <end position="72"/>
    </location>
</feature>
<proteinExistence type="predicted"/>
<evidence type="ECO:0000313" key="3">
    <source>
        <dbReference type="EMBL" id="BDA64767.1"/>
    </source>
</evidence>
<keyword evidence="2" id="KW-0812">Transmembrane</keyword>
<feature type="region of interest" description="Disordered" evidence="1">
    <location>
        <begin position="1"/>
        <end position="38"/>
    </location>
</feature>
<name>A0ABM7UBX2_9ACTO</name>
<keyword evidence="4" id="KW-1185">Reference proteome</keyword>
<organism evidence="3 4">
    <name type="scientific">Actinomyces capricornis</name>
    <dbReference type="NCBI Taxonomy" id="2755559"/>
    <lineage>
        <taxon>Bacteria</taxon>
        <taxon>Bacillati</taxon>
        <taxon>Actinomycetota</taxon>
        <taxon>Actinomycetes</taxon>
        <taxon>Actinomycetales</taxon>
        <taxon>Actinomycetaceae</taxon>
        <taxon>Actinomyces</taxon>
    </lineage>
</organism>
<dbReference type="Proteomes" id="UP000824496">
    <property type="component" value="Chromosome"/>
</dbReference>
<evidence type="ECO:0000256" key="1">
    <source>
        <dbReference type="SAM" id="MobiDB-lite"/>
    </source>
</evidence>
<keyword evidence="2" id="KW-0472">Membrane</keyword>
<dbReference type="RefSeq" id="WP_223907133.1">
    <property type="nucleotide sequence ID" value="NZ_AP025017.1"/>
</dbReference>
<gene>
    <name evidence="3" type="ORF">MANAM107_16010</name>
</gene>